<accession>A0A6N9U549</accession>
<feature type="non-terminal residue" evidence="4">
    <location>
        <position position="94"/>
    </location>
</feature>
<evidence type="ECO:0000313" key="5">
    <source>
        <dbReference type="Proteomes" id="UP000471293"/>
    </source>
</evidence>
<organism evidence="4 5">
    <name type="scientific">Streptomyces halstedii</name>
    <dbReference type="NCBI Taxonomy" id="1944"/>
    <lineage>
        <taxon>Bacteria</taxon>
        <taxon>Bacillati</taxon>
        <taxon>Actinomycetota</taxon>
        <taxon>Actinomycetes</taxon>
        <taxon>Kitasatosporales</taxon>
        <taxon>Streptomycetaceae</taxon>
        <taxon>Streptomyces</taxon>
    </lineage>
</organism>
<dbReference type="Proteomes" id="UP000471293">
    <property type="component" value="Unassembled WGS sequence"/>
</dbReference>
<name>A0A6N9U549_STRHA</name>
<dbReference type="InterPro" id="IPR028098">
    <property type="entry name" value="Glyco_trans_4-like_N"/>
</dbReference>
<dbReference type="AlphaFoldDB" id="A0A6N9U549"/>
<gene>
    <name evidence="4" type="ORF">G3I29_20210</name>
</gene>
<protein>
    <submittedName>
        <fullName evidence="4">Glycosyltransferase</fullName>
    </submittedName>
</protein>
<evidence type="ECO:0000256" key="2">
    <source>
        <dbReference type="ARBA" id="ARBA00022679"/>
    </source>
</evidence>
<comment type="caution">
    <text evidence="4">The sequence shown here is derived from an EMBL/GenBank/DDBJ whole genome shotgun (WGS) entry which is preliminary data.</text>
</comment>
<keyword evidence="2 4" id="KW-0808">Transferase</keyword>
<dbReference type="GO" id="GO:0016757">
    <property type="term" value="F:glycosyltransferase activity"/>
    <property type="evidence" value="ECO:0007669"/>
    <property type="project" value="UniProtKB-KW"/>
</dbReference>
<keyword evidence="1" id="KW-0328">Glycosyltransferase</keyword>
<evidence type="ECO:0000259" key="3">
    <source>
        <dbReference type="Pfam" id="PF13439"/>
    </source>
</evidence>
<sequence length="94" mass="9318">MSQLRTVQVLGGGAGSSAHVTSLATGLVARGVQVTVCAPADGEHARTFPATGARFTPVPRRGDPASVVALRAACADADVVHAHGLHAAVRAGLA</sequence>
<reference evidence="4 5" key="1">
    <citation type="submission" date="2020-01" db="EMBL/GenBank/DDBJ databases">
        <title>Insect and environment-associated Actinomycetes.</title>
        <authorList>
            <person name="Currrie C."/>
            <person name="Chevrette M."/>
            <person name="Carlson C."/>
            <person name="Stubbendieck R."/>
            <person name="Wendt-Pienkowski E."/>
        </authorList>
    </citation>
    <scope>NUCLEOTIDE SEQUENCE [LARGE SCALE GENOMIC DNA]</scope>
    <source>
        <strain evidence="4 5">SID11342</strain>
    </source>
</reference>
<dbReference type="Gene3D" id="3.40.50.2000">
    <property type="entry name" value="Glycogen Phosphorylase B"/>
    <property type="match status" value="1"/>
</dbReference>
<dbReference type="EMBL" id="JAAGLQ010000436">
    <property type="protein sequence ID" value="NEA17789.1"/>
    <property type="molecule type" value="Genomic_DNA"/>
</dbReference>
<evidence type="ECO:0000313" key="4">
    <source>
        <dbReference type="EMBL" id="NEA17789.1"/>
    </source>
</evidence>
<dbReference type="Pfam" id="PF13439">
    <property type="entry name" value="Glyco_transf_4"/>
    <property type="match status" value="1"/>
</dbReference>
<feature type="domain" description="Glycosyltransferase subfamily 4-like N-terminal" evidence="3">
    <location>
        <begin position="15"/>
        <end position="94"/>
    </location>
</feature>
<dbReference type="SUPFAM" id="SSF53756">
    <property type="entry name" value="UDP-Glycosyltransferase/glycogen phosphorylase"/>
    <property type="match status" value="1"/>
</dbReference>
<evidence type="ECO:0000256" key="1">
    <source>
        <dbReference type="ARBA" id="ARBA00022676"/>
    </source>
</evidence>
<proteinExistence type="predicted"/>
<dbReference type="RefSeq" id="WP_164346553.1">
    <property type="nucleotide sequence ID" value="NZ_JAAGLQ010000436.1"/>
</dbReference>